<feature type="region of interest" description="Disordered" evidence="4">
    <location>
        <begin position="25"/>
        <end position="45"/>
    </location>
</feature>
<proteinExistence type="inferred from homology"/>
<dbReference type="Gene3D" id="3.40.50.2300">
    <property type="match status" value="2"/>
</dbReference>
<evidence type="ECO:0000256" key="5">
    <source>
        <dbReference type="SAM" id="SignalP"/>
    </source>
</evidence>
<evidence type="ECO:0000256" key="4">
    <source>
        <dbReference type="SAM" id="MobiDB-lite"/>
    </source>
</evidence>
<feature type="chain" id="PRO_5046320235" evidence="5">
    <location>
        <begin position="20"/>
        <end position="338"/>
    </location>
</feature>
<dbReference type="InterPro" id="IPR025997">
    <property type="entry name" value="SBP_2_dom"/>
</dbReference>
<evidence type="ECO:0000313" key="8">
    <source>
        <dbReference type="Proteomes" id="UP001595699"/>
    </source>
</evidence>
<keyword evidence="8" id="KW-1185">Reference proteome</keyword>
<evidence type="ECO:0000256" key="2">
    <source>
        <dbReference type="ARBA" id="ARBA00007639"/>
    </source>
</evidence>
<dbReference type="SUPFAM" id="SSF53822">
    <property type="entry name" value="Periplasmic binding protein-like I"/>
    <property type="match status" value="1"/>
</dbReference>
<dbReference type="PROSITE" id="PS51257">
    <property type="entry name" value="PROKAR_LIPOPROTEIN"/>
    <property type="match status" value="1"/>
</dbReference>
<dbReference type="InterPro" id="IPR028082">
    <property type="entry name" value="Peripla_BP_I"/>
</dbReference>
<dbReference type="EMBL" id="JBHRZH010000051">
    <property type="protein sequence ID" value="MFC3766293.1"/>
    <property type="molecule type" value="Genomic_DNA"/>
</dbReference>
<feature type="signal peptide" evidence="5">
    <location>
        <begin position="1"/>
        <end position="19"/>
    </location>
</feature>
<protein>
    <submittedName>
        <fullName evidence="7">Substrate-binding domain-containing protein</fullName>
    </submittedName>
</protein>
<keyword evidence="3 5" id="KW-0732">Signal</keyword>
<dbReference type="Proteomes" id="UP001595699">
    <property type="component" value="Unassembled WGS sequence"/>
</dbReference>
<sequence length="338" mass="35716">MRSKVLAFGVAAALAMAVAAGCASTTETPGSGATGGASGSESGAPTKSEYVVGYSQSNNAEPYRAQLNIQLEHFIKQYPDLKLLPITDAQQDSGKQVAHVQNFIQQKVDVLIVSPNEAAPLTAAVQQACDAKIPVIVLDRTVNTDCYSSFIGGDNVAAGRKAGELAVQLLPSGGNVVELQGILSNQPQIDRDKGFREAIAANPKIKIIQQREAKWLKEEATTVMNQWLAQNLKIDLVYAENDPMALGAYLAAAGRGQEKAMKFIGTDGLAIPDGGIRAVQQGQLAGTFIYPTGAEEAAKAANALVHGETVEKDQTLEIEGVTPENAADLYAKFDFSNK</sequence>
<comment type="subcellular location">
    <subcellularLocation>
        <location evidence="1">Cell envelope</location>
    </subcellularLocation>
</comment>
<dbReference type="PANTHER" id="PTHR46847">
    <property type="entry name" value="D-ALLOSE-BINDING PERIPLASMIC PROTEIN-RELATED"/>
    <property type="match status" value="1"/>
</dbReference>
<comment type="similarity">
    <text evidence="2">Belongs to the bacterial solute-binding protein 2 family.</text>
</comment>
<gene>
    <name evidence="7" type="ORF">ACFOUW_36075</name>
</gene>
<dbReference type="CDD" id="cd06308">
    <property type="entry name" value="PBP1_sensor_kinase-like"/>
    <property type="match status" value="1"/>
</dbReference>
<feature type="domain" description="Periplasmic binding protein" evidence="6">
    <location>
        <begin position="53"/>
        <end position="307"/>
    </location>
</feature>
<reference evidence="8" key="1">
    <citation type="journal article" date="2019" name="Int. J. Syst. Evol. Microbiol.">
        <title>The Global Catalogue of Microorganisms (GCM) 10K type strain sequencing project: providing services to taxonomists for standard genome sequencing and annotation.</title>
        <authorList>
            <consortium name="The Broad Institute Genomics Platform"/>
            <consortium name="The Broad Institute Genome Sequencing Center for Infectious Disease"/>
            <person name="Wu L."/>
            <person name="Ma J."/>
        </authorList>
    </citation>
    <scope>NUCLEOTIDE SEQUENCE [LARGE SCALE GENOMIC DNA]</scope>
    <source>
        <strain evidence="8">CGMCC 4.7241</strain>
    </source>
</reference>
<comment type="caution">
    <text evidence="7">The sequence shown here is derived from an EMBL/GenBank/DDBJ whole genome shotgun (WGS) entry which is preliminary data.</text>
</comment>
<dbReference type="PANTHER" id="PTHR46847:SF3">
    <property type="entry name" value="GALACTOFURANOSE-BINDING PROTEIN YTFQ"/>
    <property type="match status" value="1"/>
</dbReference>
<evidence type="ECO:0000259" key="6">
    <source>
        <dbReference type="Pfam" id="PF13407"/>
    </source>
</evidence>
<organism evidence="7 8">
    <name type="scientific">Tenggerimyces flavus</name>
    <dbReference type="NCBI Taxonomy" id="1708749"/>
    <lineage>
        <taxon>Bacteria</taxon>
        <taxon>Bacillati</taxon>
        <taxon>Actinomycetota</taxon>
        <taxon>Actinomycetes</taxon>
        <taxon>Propionibacteriales</taxon>
        <taxon>Nocardioidaceae</taxon>
        <taxon>Tenggerimyces</taxon>
    </lineage>
</organism>
<name>A0ABV7YMP4_9ACTN</name>
<dbReference type="RefSeq" id="WP_205117915.1">
    <property type="nucleotide sequence ID" value="NZ_JAFBCM010000001.1"/>
</dbReference>
<accession>A0ABV7YMP4</accession>
<evidence type="ECO:0000256" key="3">
    <source>
        <dbReference type="ARBA" id="ARBA00022729"/>
    </source>
</evidence>
<evidence type="ECO:0000313" key="7">
    <source>
        <dbReference type="EMBL" id="MFC3766293.1"/>
    </source>
</evidence>
<evidence type="ECO:0000256" key="1">
    <source>
        <dbReference type="ARBA" id="ARBA00004196"/>
    </source>
</evidence>
<dbReference type="Pfam" id="PF13407">
    <property type="entry name" value="Peripla_BP_4"/>
    <property type="match status" value="1"/>
</dbReference>